<keyword evidence="6" id="KW-1185">Reference proteome</keyword>
<evidence type="ECO:0000313" key="6">
    <source>
        <dbReference type="Proteomes" id="UP001056648"/>
    </source>
</evidence>
<organism evidence="5 6">
    <name type="scientific">Cupriavidus gilardii</name>
    <dbReference type="NCBI Taxonomy" id="82541"/>
    <lineage>
        <taxon>Bacteria</taxon>
        <taxon>Pseudomonadati</taxon>
        <taxon>Pseudomonadota</taxon>
        <taxon>Betaproteobacteria</taxon>
        <taxon>Burkholderiales</taxon>
        <taxon>Burkholderiaceae</taxon>
        <taxon>Cupriavidus</taxon>
    </lineage>
</organism>
<dbReference type="SMART" id="SM00411">
    <property type="entry name" value="BHL"/>
    <property type="match status" value="1"/>
</dbReference>
<dbReference type="EMBL" id="CP098735">
    <property type="protein sequence ID" value="USE78085.1"/>
    <property type="molecule type" value="Genomic_DNA"/>
</dbReference>
<dbReference type="RefSeq" id="WP_174107073.1">
    <property type="nucleotide sequence ID" value="NZ_CP098735.1"/>
</dbReference>
<evidence type="ECO:0000313" key="5">
    <source>
        <dbReference type="EMBL" id="USE78085.1"/>
    </source>
</evidence>
<dbReference type="Pfam" id="PF00216">
    <property type="entry name" value="Bac_DNA_binding"/>
    <property type="match status" value="1"/>
</dbReference>
<dbReference type="InterPro" id="IPR010992">
    <property type="entry name" value="IHF-like_DNA-bd_dom_sf"/>
</dbReference>
<name>A0ABY4VLI3_9BURK</name>
<evidence type="ECO:0000256" key="4">
    <source>
        <dbReference type="RuleBase" id="RU003939"/>
    </source>
</evidence>
<dbReference type="CDD" id="cd13831">
    <property type="entry name" value="HU"/>
    <property type="match status" value="1"/>
</dbReference>
<proteinExistence type="inferred from homology"/>
<accession>A0ABY4VLI3</accession>
<gene>
    <name evidence="5" type="ORF">NDR89_03290</name>
</gene>
<comment type="similarity">
    <text evidence="1 4">Belongs to the bacterial histone-like protein family.</text>
</comment>
<evidence type="ECO:0000256" key="3">
    <source>
        <dbReference type="ARBA" id="ARBA00023125"/>
    </source>
</evidence>
<dbReference type="Gene3D" id="4.10.520.10">
    <property type="entry name" value="IHF-like DNA-binding proteins"/>
    <property type="match status" value="1"/>
</dbReference>
<dbReference type="InterPro" id="IPR000119">
    <property type="entry name" value="Hist_DNA-bd"/>
</dbReference>
<dbReference type="GO" id="GO:0003677">
    <property type="term" value="F:DNA binding"/>
    <property type="evidence" value="ECO:0007669"/>
    <property type="project" value="UniProtKB-KW"/>
</dbReference>
<dbReference type="PANTHER" id="PTHR33175:SF3">
    <property type="entry name" value="DNA-BINDING PROTEIN HU-BETA"/>
    <property type="match status" value="1"/>
</dbReference>
<evidence type="ECO:0000256" key="2">
    <source>
        <dbReference type="ARBA" id="ARBA00023067"/>
    </source>
</evidence>
<sequence length="90" mass="9144">MNKADLIAHIATEAKLSKIDAERALNAVISGVTNTLAAGGTVAITGFGAFAVVDRAARVSRNPKTGETIAVPATRVPKFKVGSNLKAAVA</sequence>
<dbReference type="PANTHER" id="PTHR33175">
    <property type="entry name" value="DNA-BINDING PROTEIN HU"/>
    <property type="match status" value="1"/>
</dbReference>
<keyword evidence="2" id="KW-0226">DNA condensation</keyword>
<reference evidence="5" key="1">
    <citation type="submission" date="2022-06" db="EMBL/GenBank/DDBJ databases">
        <title>Complete genome sequence and characterization of Cupriavidus gilardii QJ1 isolated from contaminating cells.</title>
        <authorList>
            <person name="Qi J."/>
        </authorList>
    </citation>
    <scope>NUCLEOTIDE SEQUENCE</scope>
    <source>
        <strain evidence="5">QJ1</strain>
    </source>
</reference>
<dbReference type="SUPFAM" id="SSF47729">
    <property type="entry name" value="IHF-like DNA-binding proteins"/>
    <property type="match status" value="1"/>
</dbReference>
<dbReference type="Proteomes" id="UP001056648">
    <property type="component" value="Chromosome 1"/>
</dbReference>
<evidence type="ECO:0000256" key="1">
    <source>
        <dbReference type="ARBA" id="ARBA00010529"/>
    </source>
</evidence>
<protein>
    <submittedName>
        <fullName evidence="5">HU family DNA-binding protein</fullName>
    </submittedName>
</protein>
<dbReference type="PRINTS" id="PR01727">
    <property type="entry name" value="DNABINDINGHU"/>
</dbReference>
<keyword evidence="3 5" id="KW-0238">DNA-binding</keyword>